<dbReference type="InterPro" id="IPR028357">
    <property type="entry name" value="UDPglc_DH_bac"/>
</dbReference>
<dbReference type="Pfam" id="PF03720">
    <property type="entry name" value="UDPG_MGDP_dh_C"/>
    <property type="match status" value="1"/>
</dbReference>
<dbReference type="InterPro" id="IPR008927">
    <property type="entry name" value="6-PGluconate_DH-like_C_sf"/>
</dbReference>
<dbReference type="SUPFAM" id="SSF52413">
    <property type="entry name" value="UDP-glucose/GDP-mannose dehydrogenase C-terminal domain"/>
    <property type="match status" value="1"/>
</dbReference>
<evidence type="ECO:0000259" key="11">
    <source>
        <dbReference type="SMART" id="SM00984"/>
    </source>
</evidence>
<feature type="binding site" evidence="9">
    <location>
        <begin position="158"/>
        <end position="161"/>
    </location>
    <ligand>
        <name>substrate</name>
    </ligand>
</feature>
<dbReference type="PANTHER" id="PTHR43750">
    <property type="entry name" value="UDP-GLUCOSE 6-DEHYDROGENASE TUAD"/>
    <property type="match status" value="1"/>
</dbReference>
<dbReference type="InterPro" id="IPR036291">
    <property type="entry name" value="NAD(P)-bd_dom_sf"/>
</dbReference>
<gene>
    <name evidence="12" type="ORF">OLMES_2098</name>
</gene>
<feature type="binding site" evidence="10">
    <location>
        <position position="271"/>
    </location>
    <ligand>
        <name>NAD(+)</name>
        <dbReference type="ChEBI" id="CHEBI:57540"/>
    </ligand>
</feature>
<evidence type="ECO:0000256" key="4">
    <source>
        <dbReference type="ARBA" id="ARBA00023002"/>
    </source>
</evidence>
<dbReference type="GO" id="GO:0051287">
    <property type="term" value="F:NAD binding"/>
    <property type="evidence" value="ECO:0007669"/>
    <property type="project" value="InterPro"/>
</dbReference>
<reference evidence="12 13" key="1">
    <citation type="submission" date="2017-05" db="EMBL/GenBank/DDBJ databases">
        <title>Genomic insights into alkan degradation activity of Oleiphilus messinensis.</title>
        <authorList>
            <person name="Kozyavkin S.A."/>
            <person name="Slesarev A.I."/>
            <person name="Golyshin P.N."/>
            <person name="Korzhenkov A."/>
            <person name="Golyshina O.N."/>
            <person name="Toshchakov S.V."/>
        </authorList>
    </citation>
    <scope>NUCLEOTIDE SEQUENCE [LARGE SCALE GENOMIC DNA]</scope>
    <source>
        <strain evidence="12 13">ME102</strain>
    </source>
</reference>
<dbReference type="KEGG" id="ome:OLMES_2098"/>
<feature type="domain" description="UDP-glucose/GDP-mannose dehydrogenase C-terminal" evidence="11">
    <location>
        <begin position="317"/>
        <end position="426"/>
    </location>
</feature>
<evidence type="ECO:0000256" key="2">
    <source>
        <dbReference type="ARBA" id="ARBA00006601"/>
    </source>
</evidence>
<comment type="similarity">
    <text evidence="2 7">Belongs to the UDP-glucose/GDP-mannose dehydrogenase family.</text>
</comment>
<dbReference type="InterPro" id="IPR014027">
    <property type="entry name" value="UDP-Glc/GDP-Man_DH_C"/>
</dbReference>
<dbReference type="OrthoDB" id="9803238at2"/>
<feature type="binding site" evidence="9">
    <location>
        <position position="265"/>
    </location>
    <ligand>
        <name>substrate</name>
    </ligand>
</feature>
<dbReference type="PANTHER" id="PTHR43750:SF1">
    <property type="entry name" value="GDP-MANNOSE 6-DEHYDROGENASE"/>
    <property type="match status" value="1"/>
</dbReference>
<dbReference type="InterPro" id="IPR001732">
    <property type="entry name" value="UDP-Glc/GDP-Man_DH_N"/>
</dbReference>
<proteinExistence type="inferred from homology"/>
<keyword evidence="5 7" id="KW-0520">NAD</keyword>
<feature type="binding site" evidence="9">
    <location>
        <begin position="257"/>
        <end position="261"/>
    </location>
    <ligand>
        <name>substrate</name>
    </ligand>
</feature>
<dbReference type="UniPathway" id="UPA00038">
    <property type="reaction ID" value="UER00491"/>
</dbReference>
<dbReference type="GO" id="GO:0006065">
    <property type="term" value="P:UDP-glucuronate biosynthetic process"/>
    <property type="evidence" value="ECO:0007669"/>
    <property type="project" value="UniProtKB-UniPathway"/>
</dbReference>
<evidence type="ECO:0000313" key="12">
    <source>
        <dbReference type="EMBL" id="ARU56171.1"/>
    </source>
</evidence>
<dbReference type="SMART" id="SM00984">
    <property type="entry name" value="UDPG_MGDP_dh_C"/>
    <property type="match status" value="1"/>
</dbReference>
<dbReference type="AlphaFoldDB" id="A0A1Y0I6V6"/>
<dbReference type="Gene3D" id="3.40.50.720">
    <property type="entry name" value="NAD(P)-binding Rossmann-like Domain"/>
    <property type="match status" value="2"/>
</dbReference>
<evidence type="ECO:0000256" key="5">
    <source>
        <dbReference type="ARBA" id="ARBA00023027"/>
    </source>
</evidence>
<dbReference type="Pfam" id="PF03721">
    <property type="entry name" value="UDPG_MGDP_dh_N"/>
    <property type="match status" value="1"/>
</dbReference>
<comment type="pathway">
    <text evidence="1">Nucleotide-sugar biosynthesis; UDP-alpha-D-glucuronate biosynthesis; UDP-alpha-D-glucuronate from UDP-alpha-D-glucose: step 1/1.</text>
</comment>
<name>A0A1Y0I6V6_9GAMM</name>
<dbReference type="PIRSF" id="PIRSF000124">
    <property type="entry name" value="UDPglc_GDPman_dh"/>
    <property type="match status" value="1"/>
</dbReference>
<comment type="catalytic activity">
    <reaction evidence="6 7">
        <text>UDP-alpha-D-glucose + 2 NAD(+) + H2O = UDP-alpha-D-glucuronate + 2 NADH + 3 H(+)</text>
        <dbReference type="Rhea" id="RHEA:23596"/>
        <dbReference type="ChEBI" id="CHEBI:15377"/>
        <dbReference type="ChEBI" id="CHEBI:15378"/>
        <dbReference type="ChEBI" id="CHEBI:57540"/>
        <dbReference type="ChEBI" id="CHEBI:57945"/>
        <dbReference type="ChEBI" id="CHEBI:58052"/>
        <dbReference type="ChEBI" id="CHEBI:58885"/>
        <dbReference type="EC" id="1.1.1.22"/>
    </reaction>
</comment>
<evidence type="ECO:0000256" key="1">
    <source>
        <dbReference type="ARBA" id="ARBA00004701"/>
    </source>
</evidence>
<dbReference type="Proteomes" id="UP000196027">
    <property type="component" value="Chromosome"/>
</dbReference>
<dbReference type="EMBL" id="CP021425">
    <property type="protein sequence ID" value="ARU56171.1"/>
    <property type="molecule type" value="Genomic_DNA"/>
</dbReference>
<evidence type="ECO:0000256" key="10">
    <source>
        <dbReference type="PIRSR" id="PIRSR500134-3"/>
    </source>
</evidence>
<dbReference type="PIRSF" id="PIRSF500134">
    <property type="entry name" value="UDPglc_DH_bac"/>
    <property type="match status" value="1"/>
</dbReference>
<organism evidence="12 13">
    <name type="scientific">Oleiphilus messinensis</name>
    <dbReference type="NCBI Taxonomy" id="141451"/>
    <lineage>
        <taxon>Bacteria</taxon>
        <taxon>Pseudomonadati</taxon>
        <taxon>Pseudomonadota</taxon>
        <taxon>Gammaproteobacteria</taxon>
        <taxon>Oceanospirillales</taxon>
        <taxon>Oleiphilaceae</taxon>
        <taxon>Oleiphilus</taxon>
    </lineage>
</organism>
<feature type="binding site" evidence="10">
    <location>
        <position position="86"/>
    </location>
    <ligand>
        <name>NAD(+)</name>
        <dbReference type="ChEBI" id="CHEBI:57540"/>
    </ligand>
</feature>
<dbReference type="InterPro" id="IPR036220">
    <property type="entry name" value="UDP-Glc/GDP-Man_DH_C_sf"/>
</dbReference>
<feature type="binding site" evidence="10">
    <location>
        <position position="331"/>
    </location>
    <ligand>
        <name>NAD(+)</name>
        <dbReference type="ChEBI" id="CHEBI:57540"/>
    </ligand>
</feature>
<feature type="binding site" evidence="10">
    <location>
        <position position="161"/>
    </location>
    <ligand>
        <name>NAD(+)</name>
        <dbReference type="ChEBI" id="CHEBI:57540"/>
    </ligand>
</feature>
<dbReference type="InterPro" id="IPR014026">
    <property type="entry name" value="UDP-Glc/GDP-Man_DH_dimer"/>
</dbReference>
<evidence type="ECO:0000313" key="13">
    <source>
        <dbReference type="Proteomes" id="UP000196027"/>
    </source>
</evidence>
<feature type="binding site" evidence="9">
    <location>
        <position position="210"/>
    </location>
    <ligand>
        <name>substrate</name>
    </ligand>
</feature>
<feature type="binding site" evidence="10">
    <location>
        <position position="35"/>
    </location>
    <ligand>
        <name>NAD(+)</name>
        <dbReference type="ChEBI" id="CHEBI:57540"/>
    </ligand>
</feature>
<dbReference type="SUPFAM" id="SSF51735">
    <property type="entry name" value="NAD(P)-binding Rossmann-fold domains"/>
    <property type="match status" value="1"/>
</dbReference>
<dbReference type="Gene3D" id="1.20.5.170">
    <property type="match status" value="1"/>
</dbReference>
<dbReference type="GO" id="GO:0000271">
    <property type="term" value="P:polysaccharide biosynthetic process"/>
    <property type="evidence" value="ECO:0007669"/>
    <property type="project" value="InterPro"/>
</dbReference>
<dbReference type="GO" id="GO:0003979">
    <property type="term" value="F:UDP-glucose 6-dehydrogenase activity"/>
    <property type="evidence" value="ECO:0007669"/>
    <property type="project" value="UniProtKB-EC"/>
</dbReference>
<dbReference type="EC" id="1.1.1.22" evidence="3 7"/>
<accession>A0A1Y0I6V6</accession>
<keyword evidence="4 7" id="KW-0560">Oxidoreductase</keyword>
<dbReference type="InterPro" id="IPR017476">
    <property type="entry name" value="UDP-Glc/GDP-Man"/>
</dbReference>
<feature type="binding site" evidence="9">
    <location>
        <position position="324"/>
    </location>
    <ligand>
        <name>substrate</name>
    </ligand>
</feature>
<evidence type="ECO:0000256" key="3">
    <source>
        <dbReference type="ARBA" id="ARBA00012954"/>
    </source>
</evidence>
<feature type="binding site" evidence="10">
    <location>
        <position position="124"/>
    </location>
    <ligand>
        <name>NAD(+)</name>
        <dbReference type="ChEBI" id="CHEBI:57540"/>
    </ligand>
</feature>
<evidence type="ECO:0000256" key="8">
    <source>
        <dbReference type="PIRSR" id="PIRSR500134-1"/>
    </source>
</evidence>
<dbReference type="SUPFAM" id="SSF48179">
    <property type="entry name" value="6-phosphogluconate dehydrogenase C-terminal domain-like"/>
    <property type="match status" value="1"/>
</dbReference>
<dbReference type="Pfam" id="PF00984">
    <property type="entry name" value="UDPG_MGDP_dh"/>
    <property type="match status" value="1"/>
</dbReference>
<dbReference type="RefSeq" id="WP_087461193.1">
    <property type="nucleotide sequence ID" value="NZ_CP021425.1"/>
</dbReference>
<keyword evidence="13" id="KW-1185">Reference proteome</keyword>
<feature type="binding site" evidence="10">
    <location>
        <position position="30"/>
    </location>
    <ligand>
        <name>NAD(+)</name>
        <dbReference type="ChEBI" id="CHEBI:57540"/>
    </ligand>
</feature>
<evidence type="ECO:0000256" key="6">
    <source>
        <dbReference type="ARBA" id="ARBA00047473"/>
    </source>
</evidence>
<protein>
    <recommendedName>
        <fullName evidence="3 7">UDP-glucose 6-dehydrogenase</fullName>
        <ecNumber evidence="3 7">1.1.1.22</ecNumber>
    </recommendedName>
</protein>
<sequence length="438" mass="47675">MDISIFGLGYVGAVSLACLARDGHTVTGVDIDTTKLELIRSGKSPIIETGMPELMESVVAKGKVLLTDNPAEAIANTSLSFVCVGTPSQPNGSQDQSAVLRLTEQMGEALKSKAEHHIIVYRSTLAPGTVREKLIPMLEALSGKKQGVDFDVCFQPEFLREGSSIKDYDNPPFTVVGAETDTAQAAVRELFGNLPAEIILTDIATAETMKYFCNIFHALKISFANEVARLCESFDVDGRAVMELLCKDKQLNISTAYMRPGFAFGGSCLPKDLRAMSHIAKLNDVDIPMLKGVLPSNRVHLDHSFNKVLETGKRKVGFVGLSFKSGTDDLRESPLVDLAEKLIGKGVELSIYDPEVNVSKLIGANKKFIDSHIPHIGNLMTTDIDQLLAESEVIVVGLSDADLVEKVIEHATENQVVLDLVDMKNRENLRATYHGACW</sequence>
<dbReference type="NCBIfam" id="TIGR03026">
    <property type="entry name" value="NDP-sugDHase"/>
    <property type="match status" value="1"/>
</dbReference>
<evidence type="ECO:0000256" key="9">
    <source>
        <dbReference type="PIRSR" id="PIRSR500134-2"/>
    </source>
</evidence>
<feature type="active site" description="Nucleophile" evidence="8">
    <location>
        <position position="268"/>
    </location>
</feature>
<evidence type="ECO:0000256" key="7">
    <source>
        <dbReference type="PIRNR" id="PIRNR000124"/>
    </source>
</evidence>